<dbReference type="GO" id="GO:0016757">
    <property type="term" value="F:glycosyltransferase activity"/>
    <property type="evidence" value="ECO:0007669"/>
    <property type="project" value="TreeGrafter"/>
</dbReference>
<evidence type="ECO:0000313" key="3">
    <source>
        <dbReference type="EMBL" id="OGZ33059.1"/>
    </source>
</evidence>
<proteinExistence type="predicted"/>
<dbReference type="Gene3D" id="3.40.50.2000">
    <property type="entry name" value="Glycogen Phosphorylase B"/>
    <property type="match status" value="1"/>
</dbReference>
<keyword evidence="1" id="KW-0808">Transferase</keyword>
<feature type="domain" description="Glycosyltransferase subfamily 4-like N-terminal" evidence="2">
    <location>
        <begin position="59"/>
        <end position="153"/>
    </location>
</feature>
<protein>
    <recommendedName>
        <fullName evidence="2">Glycosyltransferase subfamily 4-like N-terminal domain-containing protein</fullName>
    </recommendedName>
</protein>
<dbReference type="AlphaFoldDB" id="A0A1G2F4W9"/>
<comment type="caution">
    <text evidence="3">The sequence shown here is derived from an EMBL/GenBank/DDBJ whole genome shotgun (WGS) entry which is preliminary data.</text>
</comment>
<dbReference type="InterPro" id="IPR028098">
    <property type="entry name" value="Glyco_trans_4-like_N"/>
</dbReference>
<evidence type="ECO:0000313" key="4">
    <source>
        <dbReference type="Proteomes" id="UP000177810"/>
    </source>
</evidence>
<sequence length="154" mass="18851">MKIGIDARFFGAEDRGIGRYTENLIRNLEKIDLQNQYFIFLKKQRWDNYNPESKNFQKVKFTLNFKKYELDLMHFTHYKIPFYNDKFILTVHDLIWQKFPIFWFVKRLIYKIFFNLAIKKSEKIIAVSNYVKEDILRNYKINPEKIVVIYEGVS</sequence>
<dbReference type="GO" id="GO:0009103">
    <property type="term" value="P:lipopolysaccharide biosynthetic process"/>
    <property type="evidence" value="ECO:0007669"/>
    <property type="project" value="TreeGrafter"/>
</dbReference>
<gene>
    <name evidence="3" type="ORF">A2V69_03905</name>
</gene>
<organism evidence="3 4">
    <name type="scientific">Candidatus Portnoybacteria bacterium RBG_13_40_8</name>
    <dbReference type="NCBI Taxonomy" id="1801990"/>
    <lineage>
        <taxon>Bacteria</taxon>
        <taxon>Candidatus Portnoyibacteriota</taxon>
    </lineage>
</organism>
<accession>A0A1G2F4W9</accession>
<evidence type="ECO:0000256" key="1">
    <source>
        <dbReference type="ARBA" id="ARBA00022679"/>
    </source>
</evidence>
<dbReference type="STRING" id="1801990.A2V69_03905"/>
<dbReference type="Pfam" id="PF13439">
    <property type="entry name" value="Glyco_transf_4"/>
    <property type="match status" value="1"/>
</dbReference>
<dbReference type="PANTHER" id="PTHR46401">
    <property type="entry name" value="GLYCOSYLTRANSFERASE WBBK-RELATED"/>
    <property type="match status" value="1"/>
</dbReference>
<name>A0A1G2F4W9_9BACT</name>
<dbReference type="Proteomes" id="UP000177810">
    <property type="component" value="Unassembled WGS sequence"/>
</dbReference>
<dbReference type="PANTHER" id="PTHR46401:SF2">
    <property type="entry name" value="GLYCOSYLTRANSFERASE WBBK-RELATED"/>
    <property type="match status" value="1"/>
</dbReference>
<reference evidence="3 4" key="1">
    <citation type="journal article" date="2016" name="Nat. Commun.">
        <title>Thousands of microbial genomes shed light on interconnected biogeochemical processes in an aquifer system.</title>
        <authorList>
            <person name="Anantharaman K."/>
            <person name="Brown C.T."/>
            <person name="Hug L.A."/>
            <person name="Sharon I."/>
            <person name="Castelle C.J."/>
            <person name="Probst A.J."/>
            <person name="Thomas B.C."/>
            <person name="Singh A."/>
            <person name="Wilkins M.J."/>
            <person name="Karaoz U."/>
            <person name="Brodie E.L."/>
            <person name="Williams K.H."/>
            <person name="Hubbard S.S."/>
            <person name="Banfield J.F."/>
        </authorList>
    </citation>
    <scope>NUCLEOTIDE SEQUENCE [LARGE SCALE GENOMIC DNA]</scope>
</reference>
<evidence type="ECO:0000259" key="2">
    <source>
        <dbReference type="Pfam" id="PF13439"/>
    </source>
</evidence>
<dbReference type="EMBL" id="MHMT01000006">
    <property type="protein sequence ID" value="OGZ33059.1"/>
    <property type="molecule type" value="Genomic_DNA"/>
</dbReference>
<dbReference type="SUPFAM" id="SSF53756">
    <property type="entry name" value="UDP-Glycosyltransferase/glycogen phosphorylase"/>
    <property type="match status" value="1"/>
</dbReference>